<protein>
    <recommendedName>
        <fullName evidence="3">DUF2726 domain-containing protein</fullName>
    </recommendedName>
</protein>
<comment type="caution">
    <text evidence="1">The sequence shown here is derived from an EMBL/GenBank/DDBJ whole genome shotgun (WGS) entry which is preliminary data.</text>
</comment>
<evidence type="ECO:0000313" key="2">
    <source>
        <dbReference type="Proteomes" id="UP001515683"/>
    </source>
</evidence>
<evidence type="ECO:0008006" key="3">
    <source>
        <dbReference type="Google" id="ProtNLM"/>
    </source>
</evidence>
<sequence>MQAVILLLSLLLLLLFFLLVRKLIHRIRDNTTADYRSGEPLQISQNAWLLEKLGIRRERYFFDADYLYQRRRQETKKIPLGAIVRIKATSVQIGERHVWAVRYHEDHHEKEVRFVHNASLFNANFASFLAAVREVNPAADIEEIGMLKL</sequence>
<organism evidence="1 2">
    <name type="scientific">Candidatus Pantoea multigeneris</name>
    <dbReference type="NCBI Taxonomy" id="2608357"/>
    <lineage>
        <taxon>Bacteria</taxon>
        <taxon>Pseudomonadati</taxon>
        <taxon>Pseudomonadota</taxon>
        <taxon>Gammaproteobacteria</taxon>
        <taxon>Enterobacterales</taxon>
        <taxon>Erwiniaceae</taxon>
        <taxon>Pantoea</taxon>
    </lineage>
</organism>
<keyword evidence="2" id="KW-1185">Reference proteome</keyword>
<dbReference type="EMBL" id="VWXF01000017">
    <property type="protein sequence ID" value="NIF24643.1"/>
    <property type="molecule type" value="Genomic_DNA"/>
</dbReference>
<name>A0ABX0RIU5_9GAMM</name>
<evidence type="ECO:0000313" key="1">
    <source>
        <dbReference type="EMBL" id="NIF24643.1"/>
    </source>
</evidence>
<dbReference type="Proteomes" id="UP001515683">
    <property type="component" value="Unassembled WGS sequence"/>
</dbReference>
<dbReference type="RefSeq" id="WP_167018650.1">
    <property type="nucleotide sequence ID" value="NZ_VWXF01000017.1"/>
</dbReference>
<proteinExistence type="predicted"/>
<reference evidence="1 2" key="1">
    <citation type="journal article" date="2019" name="bioRxiv">
        <title>Bacteria contribute to plant secondary compound degradation in a generalist herbivore system.</title>
        <authorList>
            <person name="Francoeur C.B."/>
            <person name="Khadempour L."/>
            <person name="Moreira-Soto R.D."/>
            <person name="Gotting K."/>
            <person name="Book A.J."/>
            <person name="Pinto-Tomas A.A."/>
            <person name="Keefover-Ring K."/>
            <person name="Currie C.R."/>
        </authorList>
    </citation>
    <scope>NUCLEOTIDE SEQUENCE [LARGE SCALE GENOMIC DNA]</scope>
    <source>
        <strain evidence="1">Acro-835</strain>
    </source>
</reference>
<accession>A0ABX0RIU5</accession>
<gene>
    <name evidence="1" type="ORF">F3J40_24015</name>
</gene>